<dbReference type="InParanoid" id="A0A0C3PBC0"/>
<reference evidence="2 3" key="1">
    <citation type="submission" date="2014-04" db="EMBL/GenBank/DDBJ databases">
        <authorList>
            <consortium name="DOE Joint Genome Institute"/>
            <person name="Kuo A."/>
            <person name="Kohler A."/>
            <person name="Costa M.D."/>
            <person name="Nagy L.G."/>
            <person name="Floudas D."/>
            <person name="Copeland A."/>
            <person name="Barry K.W."/>
            <person name="Cichocki N."/>
            <person name="Veneault-Fourrey C."/>
            <person name="LaButti K."/>
            <person name="Lindquist E.A."/>
            <person name="Lipzen A."/>
            <person name="Lundell T."/>
            <person name="Morin E."/>
            <person name="Murat C."/>
            <person name="Sun H."/>
            <person name="Tunlid A."/>
            <person name="Henrissat B."/>
            <person name="Grigoriev I.V."/>
            <person name="Hibbett D.S."/>
            <person name="Martin F."/>
            <person name="Nordberg H.P."/>
            <person name="Cantor M.N."/>
            <person name="Hua S.X."/>
        </authorList>
    </citation>
    <scope>NUCLEOTIDE SEQUENCE [LARGE SCALE GENOMIC DNA]</scope>
    <source>
        <strain evidence="2 3">Marx 270</strain>
    </source>
</reference>
<dbReference type="AlphaFoldDB" id="A0A0C3PBC0"/>
<reference evidence="3" key="2">
    <citation type="submission" date="2015-01" db="EMBL/GenBank/DDBJ databases">
        <title>Evolutionary Origins and Diversification of the Mycorrhizal Mutualists.</title>
        <authorList>
            <consortium name="DOE Joint Genome Institute"/>
            <consortium name="Mycorrhizal Genomics Consortium"/>
            <person name="Kohler A."/>
            <person name="Kuo A."/>
            <person name="Nagy L.G."/>
            <person name="Floudas D."/>
            <person name="Copeland A."/>
            <person name="Barry K.W."/>
            <person name="Cichocki N."/>
            <person name="Veneault-Fourrey C."/>
            <person name="LaButti K."/>
            <person name="Lindquist E.A."/>
            <person name="Lipzen A."/>
            <person name="Lundell T."/>
            <person name="Morin E."/>
            <person name="Murat C."/>
            <person name="Riley R."/>
            <person name="Ohm R."/>
            <person name="Sun H."/>
            <person name="Tunlid A."/>
            <person name="Henrissat B."/>
            <person name="Grigoriev I.V."/>
            <person name="Hibbett D.S."/>
            <person name="Martin F."/>
        </authorList>
    </citation>
    <scope>NUCLEOTIDE SEQUENCE [LARGE SCALE GENOMIC DNA]</scope>
    <source>
        <strain evidence="3">Marx 270</strain>
    </source>
</reference>
<evidence type="ECO:0000313" key="2">
    <source>
        <dbReference type="EMBL" id="KIO04969.1"/>
    </source>
</evidence>
<accession>A0A0C3PBC0</accession>
<gene>
    <name evidence="2" type="ORF">M404DRAFT_1000052</name>
</gene>
<dbReference type="Proteomes" id="UP000054217">
    <property type="component" value="Unassembled WGS sequence"/>
</dbReference>
<organism evidence="2 3">
    <name type="scientific">Pisolithus tinctorius Marx 270</name>
    <dbReference type="NCBI Taxonomy" id="870435"/>
    <lineage>
        <taxon>Eukaryota</taxon>
        <taxon>Fungi</taxon>
        <taxon>Dikarya</taxon>
        <taxon>Basidiomycota</taxon>
        <taxon>Agaricomycotina</taxon>
        <taxon>Agaricomycetes</taxon>
        <taxon>Agaricomycetidae</taxon>
        <taxon>Boletales</taxon>
        <taxon>Sclerodermatineae</taxon>
        <taxon>Pisolithaceae</taxon>
        <taxon>Pisolithus</taxon>
    </lineage>
</organism>
<dbReference type="HOGENOM" id="CLU_2980066_0_0_1"/>
<proteinExistence type="predicted"/>
<sequence>MAAPIKGSLCGRVADAGGETGKRARDVLLLDPLCESPTPRPQENLLSSLTPGHLPPPC</sequence>
<dbReference type="EMBL" id="KN831968">
    <property type="protein sequence ID" value="KIO04969.1"/>
    <property type="molecule type" value="Genomic_DNA"/>
</dbReference>
<evidence type="ECO:0000313" key="3">
    <source>
        <dbReference type="Proteomes" id="UP000054217"/>
    </source>
</evidence>
<feature type="region of interest" description="Disordered" evidence="1">
    <location>
        <begin position="35"/>
        <end position="58"/>
    </location>
</feature>
<protein>
    <submittedName>
        <fullName evidence="2">Uncharacterized protein</fullName>
    </submittedName>
</protein>
<keyword evidence="3" id="KW-1185">Reference proteome</keyword>
<evidence type="ECO:0000256" key="1">
    <source>
        <dbReference type="SAM" id="MobiDB-lite"/>
    </source>
</evidence>
<name>A0A0C3PBC0_PISTI</name>